<dbReference type="EMBL" id="VUJU01008867">
    <property type="protein sequence ID" value="KAF0724778.1"/>
    <property type="molecule type" value="Genomic_DNA"/>
</dbReference>
<dbReference type="Proteomes" id="UP000478052">
    <property type="component" value="Unassembled WGS sequence"/>
</dbReference>
<proteinExistence type="predicted"/>
<reference evidence="2 3" key="1">
    <citation type="submission" date="2019-08" db="EMBL/GenBank/DDBJ databases">
        <title>Whole genome of Aphis craccivora.</title>
        <authorList>
            <person name="Voronova N.V."/>
            <person name="Shulinski R.S."/>
            <person name="Bandarenka Y.V."/>
            <person name="Zhorov D.G."/>
            <person name="Warner D."/>
        </authorList>
    </citation>
    <scope>NUCLEOTIDE SEQUENCE [LARGE SCALE GENOMIC DNA]</scope>
    <source>
        <strain evidence="2">180601</strain>
        <tissue evidence="2">Whole Body</tissue>
    </source>
</reference>
<evidence type="ECO:0000313" key="3">
    <source>
        <dbReference type="Proteomes" id="UP000478052"/>
    </source>
</evidence>
<organism evidence="2 3">
    <name type="scientific">Aphis craccivora</name>
    <name type="common">Cowpea aphid</name>
    <dbReference type="NCBI Taxonomy" id="307492"/>
    <lineage>
        <taxon>Eukaryota</taxon>
        <taxon>Metazoa</taxon>
        <taxon>Ecdysozoa</taxon>
        <taxon>Arthropoda</taxon>
        <taxon>Hexapoda</taxon>
        <taxon>Insecta</taxon>
        <taxon>Pterygota</taxon>
        <taxon>Neoptera</taxon>
        <taxon>Paraneoptera</taxon>
        <taxon>Hemiptera</taxon>
        <taxon>Sternorrhyncha</taxon>
        <taxon>Aphidomorpha</taxon>
        <taxon>Aphidoidea</taxon>
        <taxon>Aphididae</taxon>
        <taxon>Aphidini</taxon>
        <taxon>Aphis</taxon>
        <taxon>Aphis</taxon>
    </lineage>
</organism>
<name>A0A6G0WBX7_APHCR</name>
<comment type="caution">
    <text evidence="2">The sequence shown here is derived from an EMBL/GenBank/DDBJ whole genome shotgun (WGS) entry which is preliminary data.</text>
</comment>
<sequence>PSLSTVEPSWSDGVVCTHIYTRPPSRRSSGSNGFFRRYSINLRIIIVHYSNAFLSHHPVRIDQNDDDQCRTRRKLLMPRRRRSSRPLWKRGATYRLTHNGQKKFRNGSMRNCSPGKTI</sequence>
<feature type="compositionally biased region" description="Polar residues" evidence="1">
    <location>
        <begin position="108"/>
        <end position="118"/>
    </location>
</feature>
<accession>A0A6G0WBX7</accession>
<keyword evidence="3" id="KW-1185">Reference proteome</keyword>
<gene>
    <name evidence="2" type="ORF">FWK35_00035781</name>
</gene>
<feature type="non-terminal residue" evidence="2">
    <location>
        <position position="1"/>
    </location>
</feature>
<protein>
    <submittedName>
        <fullName evidence="2">Uncharacterized protein</fullName>
    </submittedName>
</protein>
<dbReference type="AlphaFoldDB" id="A0A6G0WBX7"/>
<feature type="region of interest" description="Disordered" evidence="1">
    <location>
        <begin position="99"/>
        <end position="118"/>
    </location>
</feature>
<evidence type="ECO:0000256" key="1">
    <source>
        <dbReference type="SAM" id="MobiDB-lite"/>
    </source>
</evidence>
<evidence type="ECO:0000313" key="2">
    <source>
        <dbReference type="EMBL" id="KAF0724778.1"/>
    </source>
</evidence>